<dbReference type="PANTHER" id="PTHR21666:SF270">
    <property type="entry name" value="MUREIN HYDROLASE ACTIVATOR ENVC"/>
    <property type="match status" value="1"/>
</dbReference>
<reference evidence="2 3" key="1">
    <citation type="submission" date="2020-04" db="EMBL/GenBank/DDBJ databases">
        <title>Enterovirga sp. isolate from soil.</title>
        <authorList>
            <person name="Chea S."/>
            <person name="Kim D.-U."/>
        </authorList>
    </citation>
    <scope>NUCLEOTIDE SEQUENCE [LARGE SCALE GENOMIC DNA]</scope>
    <source>
        <strain evidence="2 3">DB1703</strain>
    </source>
</reference>
<proteinExistence type="predicted"/>
<dbReference type="PANTHER" id="PTHR21666">
    <property type="entry name" value="PEPTIDASE-RELATED"/>
    <property type="match status" value="1"/>
</dbReference>
<evidence type="ECO:0000313" key="2">
    <source>
        <dbReference type="EMBL" id="NNM70969.1"/>
    </source>
</evidence>
<name>A0A849I3K3_9HYPH</name>
<evidence type="ECO:0000259" key="1">
    <source>
        <dbReference type="Pfam" id="PF01551"/>
    </source>
</evidence>
<dbReference type="Proteomes" id="UP000564885">
    <property type="component" value="Unassembled WGS sequence"/>
</dbReference>
<evidence type="ECO:0000313" key="3">
    <source>
        <dbReference type="Proteomes" id="UP000564885"/>
    </source>
</evidence>
<dbReference type="RefSeq" id="WP_171216484.1">
    <property type="nucleotide sequence ID" value="NZ_JABEPP010000001.1"/>
</dbReference>
<gene>
    <name evidence="2" type="ORF">HJG44_00985</name>
</gene>
<accession>A0A849I3K3</accession>
<dbReference type="InterPro" id="IPR011055">
    <property type="entry name" value="Dup_hybrid_motif"/>
</dbReference>
<dbReference type="Gene3D" id="2.70.70.10">
    <property type="entry name" value="Glucose Permease (Domain IIA)"/>
    <property type="match status" value="1"/>
</dbReference>
<comment type="caution">
    <text evidence="2">The sequence shown here is derived from an EMBL/GenBank/DDBJ whole genome shotgun (WGS) entry which is preliminary data.</text>
</comment>
<protein>
    <submittedName>
        <fullName evidence="2">M23 family metallopeptidase</fullName>
    </submittedName>
</protein>
<dbReference type="CDD" id="cd12797">
    <property type="entry name" value="M23_peptidase"/>
    <property type="match status" value="1"/>
</dbReference>
<dbReference type="InterPro" id="IPR016047">
    <property type="entry name" value="M23ase_b-sheet_dom"/>
</dbReference>
<dbReference type="Pfam" id="PF01551">
    <property type="entry name" value="Peptidase_M23"/>
    <property type="match status" value="1"/>
</dbReference>
<dbReference type="SUPFAM" id="SSF51261">
    <property type="entry name" value="Duplicated hybrid motif"/>
    <property type="match status" value="1"/>
</dbReference>
<sequence length="181" mass="19850">MRFPLPFVPTTTYKGGNGFGGDRSKVRAGLKHAANDLAAKAGTPVLAMASGKVIVGSKPFFRGTNALAIQHPDFIARYCEIAPRAEVKADDDVVEGQVIAYVGDQPGQDMLHIEFFSGAETGELSNGTPPYYRRADVFDGVKYLDDTRGTATHWADWKTGYRYSVDANGRKFVQRMDLRDI</sequence>
<keyword evidence="3" id="KW-1185">Reference proteome</keyword>
<dbReference type="EMBL" id="JABEPP010000001">
    <property type="protein sequence ID" value="NNM70969.1"/>
    <property type="molecule type" value="Genomic_DNA"/>
</dbReference>
<dbReference type="AlphaFoldDB" id="A0A849I3K3"/>
<dbReference type="InterPro" id="IPR050570">
    <property type="entry name" value="Cell_wall_metabolism_enzyme"/>
</dbReference>
<dbReference type="GO" id="GO:0004222">
    <property type="term" value="F:metalloendopeptidase activity"/>
    <property type="evidence" value="ECO:0007669"/>
    <property type="project" value="TreeGrafter"/>
</dbReference>
<feature type="domain" description="M23ase beta-sheet core" evidence="1">
    <location>
        <begin position="31"/>
        <end position="116"/>
    </location>
</feature>
<organism evidence="2 3">
    <name type="scientific">Enterovirga aerilata</name>
    <dbReference type="NCBI Taxonomy" id="2730920"/>
    <lineage>
        <taxon>Bacteria</taxon>
        <taxon>Pseudomonadati</taxon>
        <taxon>Pseudomonadota</taxon>
        <taxon>Alphaproteobacteria</taxon>
        <taxon>Hyphomicrobiales</taxon>
        <taxon>Methylobacteriaceae</taxon>
        <taxon>Enterovirga</taxon>
    </lineage>
</organism>